<dbReference type="PANTHER" id="PTHR22911:SF103">
    <property type="entry name" value="BLR2811 PROTEIN"/>
    <property type="match status" value="1"/>
</dbReference>
<dbReference type="Proteomes" id="UP000266273">
    <property type="component" value="Unassembled WGS sequence"/>
</dbReference>
<evidence type="ECO:0000259" key="2">
    <source>
        <dbReference type="Pfam" id="PF00892"/>
    </source>
</evidence>
<keyword evidence="4" id="KW-1185">Reference proteome</keyword>
<feature type="transmembrane region" description="Helical" evidence="1">
    <location>
        <begin position="190"/>
        <end position="210"/>
    </location>
</feature>
<proteinExistence type="predicted"/>
<feature type="transmembrane region" description="Helical" evidence="1">
    <location>
        <begin position="273"/>
        <end position="291"/>
    </location>
</feature>
<feature type="transmembrane region" description="Helical" evidence="1">
    <location>
        <begin position="160"/>
        <end position="178"/>
    </location>
</feature>
<comment type="caution">
    <text evidence="3">The sequence shown here is derived from an EMBL/GenBank/DDBJ whole genome shotgun (WGS) entry which is preliminary data.</text>
</comment>
<gene>
    <name evidence="3" type="ORF">BXY53_1269</name>
</gene>
<evidence type="ECO:0000313" key="3">
    <source>
        <dbReference type="EMBL" id="RIA56168.1"/>
    </source>
</evidence>
<dbReference type="PANTHER" id="PTHR22911">
    <property type="entry name" value="ACYL-MALONYL CONDENSING ENZYME-RELATED"/>
    <property type="match status" value="1"/>
</dbReference>
<accession>A0A397Q543</accession>
<dbReference type="OrthoDB" id="9815809at2"/>
<keyword evidence="1" id="KW-1133">Transmembrane helix</keyword>
<name>A0A397Q543_9HYPH</name>
<feature type="transmembrane region" description="Helical" evidence="1">
    <location>
        <begin position="109"/>
        <end position="128"/>
    </location>
</feature>
<feature type="domain" description="EamA" evidence="2">
    <location>
        <begin position="18"/>
        <end position="150"/>
    </location>
</feature>
<keyword evidence="1" id="KW-0472">Membrane</keyword>
<dbReference type="SUPFAM" id="SSF103481">
    <property type="entry name" value="Multidrug resistance efflux transporter EmrE"/>
    <property type="match status" value="2"/>
</dbReference>
<evidence type="ECO:0000256" key="1">
    <source>
        <dbReference type="SAM" id="Phobius"/>
    </source>
</evidence>
<evidence type="ECO:0000313" key="4">
    <source>
        <dbReference type="Proteomes" id="UP000266273"/>
    </source>
</evidence>
<dbReference type="EMBL" id="QXDF01000001">
    <property type="protein sequence ID" value="RIA56168.1"/>
    <property type="molecule type" value="Genomic_DNA"/>
</dbReference>
<dbReference type="InterPro" id="IPR037185">
    <property type="entry name" value="EmrE-like"/>
</dbReference>
<dbReference type="RefSeq" id="WP_119060990.1">
    <property type="nucleotide sequence ID" value="NZ_QXDF01000001.1"/>
</dbReference>
<feature type="transmembrane region" description="Helical" evidence="1">
    <location>
        <begin position="248"/>
        <end position="267"/>
    </location>
</feature>
<dbReference type="AlphaFoldDB" id="A0A397Q543"/>
<keyword evidence="1" id="KW-0812">Transmembrane</keyword>
<sequence>MLQAPATEADSAQRLRDIALMCCTVTLFGALDTTAKYLTTVAGLPVTQVVWTRFLMHLPFALAAVGPAVFIEALRANRPGLQWLRSTFLFLTTAFNFAALLYLQLDQTVTIFFLGPLLIAALAGPLLGEWVGWRRFLAICTGFIGVLFVVRPGFGGVHWAILFSFGAVTTYALYNISTRYLAHHDTWRTTLVYSPLAGVLGMAPFALYNWQWPSDAFTWLLLLSLGFWGGLGHWLLILAHRNTPSPVLAPFVYFGLISVTALQYVVFGDVPSAWTLAGGLIIVGAGLYLIYRERQVKGTPEPIAPPK</sequence>
<organism evidence="3 4">
    <name type="scientific">Dichotomicrobium thermohalophilum</name>
    <dbReference type="NCBI Taxonomy" id="933063"/>
    <lineage>
        <taxon>Bacteria</taxon>
        <taxon>Pseudomonadati</taxon>
        <taxon>Pseudomonadota</taxon>
        <taxon>Alphaproteobacteria</taxon>
        <taxon>Hyphomicrobiales</taxon>
        <taxon>Hyphomicrobiaceae</taxon>
        <taxon>Dichotomicrobium</taxon>
    </lineage>
</organism>
<reference evidence="3 4" key="1">
    <citation type="submission" date="2018-08" db="EMBL/GenBank/DDBJ databases">
        <title>Genomic Encyclopedia of Archaeal and Bacterial Type Strains, Phase II (KMG-II): from individual species to whole genera.</title>
        <authorList>
            <person name="Goeker M."/>
        </authorList>
    </citation>
    <scope>NUCLEOTIDE SEQUENCE [LARGE SCALE GENOMIC DNA]</scope>
    <source>
        <strain evidence="3 4">DSM 5002</strain>
    </source>
</reference>
<feature type="domain" description="EamA" evidence="2">
    <location>
        <begin position="159"/>
        <end position="291"/>
    </location>
</feature>
<feature type="transmembrane region" description="Helical" evidence="1">
    <location>
        <begin position="83"/>
        <end position="103"/>
    </location>
</feature>
<feature type="transmembrane region" description="Helical" evidence="1">
    <location>
        <begin position="50"/>
        <end position="71"/>
    </location>
</feature>
<dbReference type="GO" id="GO:0016020">
    <property type="term" value="C:membrane"/>
    <property type="evidence" value="ECO:0007669"/>
    <property type="project" value="InterPro"/>
</dbReference>
<dbReference type="Pfam" id="PF00892">
    <property type="entry name" value="EamA"/>
    <property type="match status" value="2"/>
</dbReference>
<feature type="transmembrane region" description="Helical" evidence="1">
    <location>
        <begin position="135"/>
        <end position="154"/>
    </location>
</feature>
<feature type="transmembrane region" description="Helical" evidence="1">
    <location>
        <begin position="216"/>
        <end position="236"/>
    </location>
</feature>
<dbReference type="InterPro" id="IPR000620">
    <property type="entry name" value="EamA_dom"/>
</dbReference>
<protein>
    <submittedName>
        <fullName evidence="3">Drug/metabolite transporter (DMT)-like permease</fullName>
    </submittedName>
</protein>